<evidence type="ECO:0000256" key="3">
    <source>
        <dbReference type="ARBA" id="ARBA00022630"/>
    </source>
</evidence>
<keyword evidence="12" id="KW-1185">Reference proteome</keyword>
<dbReference type="InterPro" id="IPR050446">
    <property type="entry name" value="FAD-oxidoreductase/Apoptosis"/>
</dbReference>
<proteinExistence type="inferred from homology"/>
<dbReference type="GO" id="GO:0005737">
    <property type="term" value="C:cytoplasm"/>
    <property type="evidence" value="ECO:0007669"/>
    <property type="project" value="TreeGrafter"/>
</dbReference>
<dbReference type="SUPFAM" id="SSF51905">
    <property type="entry name" value="FAD/NAD(P)-binding domain"/>
    <property type="match status" value="1"/>
</dbReference>
<dbReference type="GO" id="GO:0016651">
    <property type="term" value="F:oxidoreductase activity, acting on NAD(P)H"/>
    <property type="evidence" value="ECO:0007669"/>
    <property type="project" value="TreeGrafter"/>
</dbReference>
<evidence type="ECO:0000256" key="1">
    <source>
        <dbReference type="ARBA" id="ARBA00001974"/>
    </source>
</evidence>
<evidence type="ECO:0000259" key="10">
    <source>
        <dbReference type="PROSITE" id="PS51296"/>
    </source>
</evidence>
<dbReference type="PRINTS" id="PR00411">
    <property type="entry name" value="PNDRDTASEI"/>
</dbReference>
<dbReference type="AlphaFoldDB" id="R9P578"/>
<dbReference type="PANTHER" id="PTHR43557">
    <property type="entry name" value="APOPTOSIS-INDUCING FACTOR 1"/>
    <property type="match status" value="1"/>
</dbReference>
<dbReference type="PRINTS" id="PR00368">
    <property type="entry name" value="FADPNR"/>
</dbReference>
<evidence type="ECO:0000313" key="11">
    <source>
        <dbReference type="EMBL" id="GAC96593.1"/>
    </source>
</evidence>
<dbReference type="RefSeq" id="XP_012190180.1">
    <property type="nucleotide sequence ID" value="XM_012334790.1"/>
</dbReference>
<dbReference type="SUPFAM" id="SSF50022">
    <property type="entry name" value="ISP domain"/>
    <property type="match status" value="1"/>
</dbReference>
<dbReference type="GO" id="GO:0046872">
    <property type="term" value="F:metal ion binding"/>
    <property type="evidence" value="ECO:0007669"/>
    <property type="project" value="UniProtKB-KW"/>
</dbReference>
<dbReference type="PROSITE" id="PS51296">
    <property type="entry name" value="RIESKE"/>
    <property type="match status" value="1"/>
</dbReference>
<reference evidence="12" key="1">
    <citation type="journal article" date="2013" name="Genome Announc.">
        <title>Draft genome sequence of the basidiomycetous yeast-like fungus Pseudozyma hubeiensis SY62, which produces an abundant amount of the biosurfactant mannosylerythritol lipids.</title>
        <authorList>
            <person name="Konishi M."/>
            <person name="Hatada Y."/>
            <person name="Horiuchi J."/>
        </authorList>
    </citation>
    <scope>NUCLEOTIDE SEQUENCE [LARGE SCALE GENOMIC DNA]</scope>
    <source>
        <strain evidence="12">SY62</strain>
    </source>
</reference>
<protein>
    <recommendedName>
        <fullName evidence="10">Rieske domain-containing protein</fullName>
    </recommendedName>
</protein>
<dbReference type="eggNOG" id="KOG1336">
    <property type="taxonomic scope" value="Eukaryota"/>
</dbReference>
<comment type="cofactor">
    <cofactor evidence="1">
        <name>FAD</name>
        <dbReference type="ChEBI" id="CHEBI:57692"/>
    </cofactor>
</comment>
<keyword evidence="5" id="KW-0479">Metal-binding</keyword>
<dbReference type="Proteomes" id="UP000014071">
    <property type="component" value="Unassembled WGS sequence"/>
</dbReference>
<dbReference type="Gene3D" id="2.102.10.10">
    <property type="entry name" value="Rieske [2Fe-2S] iron-sulphur domain"/>
    <property type="match status" value="1"/>
</dbReference>
<name>R9P578_PSEHS</name>
<dbReference type="GeneID" id="24109459"/>
<evidence type="ECO:0000256" key="7">
    <source>
        <dbReference type="ARBA" id="ARBA00023002"/>
    </source>
</evidence>
<dbReference type="Pfam" id="PF07992">
    <property type="entry name" value="Pyr_redox_2"/>
    <property type="match status" value="1"/>
</dbReference>
<keyword evidence="8" id="KW-0408">Iron</keyword>
<dbReference type="Gene3D" id="3.50.50.60">
    <property type="entry name" value="FAD/NAD(P)-binding domain"/>
    <property type="match status" value="2"/>
</dbReference>
<dbReference type="GO" id="GO:0051537">
    <property type="term" value="F:2 iron, 2 sulfur cluster binding"/>
    <property type="evidence" value="ECO:0007669"/>
    <property type="project" value="UniProtKB-KW"/>
</dbReference>
<feature type="domain" description="Rieske" evidence="10">
    <location>
        <begin position="92"/>
        <end position="193"/>
    </location>
</feature>
<dbReference type="EMBL" id="DF238805">
    <property type="protein sequence ID" value="GAC96593.1"/>
    <property type="molecule type" value="Genomic_DNA"/>
</dbReference>
<evidence type="ECO:0000256" key="9">
    <source>
        <dbReference type="ARBA" id="ARBA00023014"/>
    </source>
</evidence>
<dbReference type="STRING" id="1305764.R9P578"/>
<dbReference type="CDD" id="cd03478">
    <property type="entry name" value="Rieske_AIFL_N"/>
    <property type="match status" value="1"/>
</dbReference>
<keyword evidence="7" id="KW-0560">Oxidoreductase</keyword>
<dbReference type="InterPro" id="IPR017941">
    <property type="entry name" value="Rieske_2Fe-2S"/>
</dbReference>
<dbReference type="InterPro" id="IPR036188">
    <property type="entry name" value="FAD/NAD-bd_sf"/>
</dbReference>
<keyword evidence="6" id="KW-0274">FAD</keyword>
<dbReference type="PANTHER" id="PTHR43557:SF2">
    <property type="entry name" value="RIESKE DOMAIN-CONTAINING PROTEIN-RELATED"/>
    <property type="match status" value="1"/>
</dbReference>
<evidence type="ECO:0000256" key="5">
    <source>
        <dbReference type="ARBA" id="ARBA00022723"/>
    </source>
</evidence>
<keyword evidence="4" id="KW-0001">2Fe-2S</keyword>
<evidence type="ECO:0000256" key="6">
    <source>
        <dbReference type="ARBA" id="ARBA00022827"/>
    </source>
</evidence>
<keyword evidence="3" id="KW-0285">Flavoprotein</keyword>
<dbReference type="Gene3D" id="3.30.390.30">
    <property type="match status" value="1"/>
</dbReference>
<evidence type="ECO:0000313" key="12">
    <source>
        <dbReference type="Proteomes" id="UP000014071"/>
    </source>
</evidence>
<dbReference type="InterPro" id="IPR016156">
    <property type="entry name" value="FAD/NAD-linked_Rdtase_dimer_sf"/>
</dbReference>
<organism evidence="11 12">
    <name type="scientific">Pseudozyma hubeiensis (strain SY62)</name>
    <name type="common">Yeast</name>
    <dbReference type="NCBI Taxonomy" id="1305764"/>
    <lineage>
        <taxon>Eukaryota</taxon>
        <taxon>Fungi</taxon>
        <taxon>Dikarya</taxon>
        <taxon>Basidiomycota</taxon>
        <taxon>Ustilaginomycotina</taxon>
        <taxon>Ustilaginomycetes</taxon>
        <taxon>Ustilaginales</taxon>
        <taxon>Ustilaginaceae</taxon>
        <taxon>Pseudozyma</taxon>
    </lineage>
</organism>
<dbReference type="OrthoDB" id="6029at2759"/>
<dbReference type="HOGENOM" id="CLU_003291_4_2_1"/>
<gene>
    <name evidence="11" type="ORF">PHSY_004175</name>
</gene>
<dbReference type="SUPFAM" id="SSF55424">
    <property type="entry name" value="FAD/NAD-linked reductases, dimerisation (C-terminal) domain"/>
    <property type="match status" value="1"/>
</dbReference>
<dbReference type="InterPro" id="IPR036922">
    <property type="entry name" value="Rieske_2Fe-2S_sf"/>
</dbReference>
<sequence length="640" mass="68419">MTQTWKRDSGSVGKHDMSYVLSLKQAEPTDNVQEQHHRRYPTVVFHRMLLFRHHPRLLIQTARASFPPARTILAPPKAFLSSSIINMSEQRVRVGSAKDVAQGKMKEFTFAGEGDDAVKVLVSNVKGQLHATSSKCTHYGAPLANGVLTGDGRIICPWHGACFHAKNGEIEDAPALDSILSLKLEVDGDDLFVTADPEKLKGKPGVAPSCKGGAQSVAKGKGVVIVGGGAGAINCVEELRKSGYQGSITIVSNEQAIIDRTKLSKALIADADKVTWRSKSHLNNVLGVELQNTSVTKVDADAKSVTLENGSTLEYEKLVLATGGIPKRIPIPGSDFKNVLVLRQISDTKAINEAVGNEDGDESKKSKNVVVIGSSFIGMEAAIALTKRANVSVVGMEKVPFERVLGEEVGQGLMQAQVKNGLKFYMEAGVEKIEGDKSSGPTSVVIKNSQGKQESIAADVVILGVGVAPATNFLKESGFKLEKDGGIAVDSKLRVEGHSDIFAIGDIAAAPTRASDHSRIEHWNVASNHGRAVAKTLAGTETDYDKVAIFWSALGSQLRYCGSGGPQFDNVYVDGKPEELKFAAYYAEGDEVVAVATMGVDPLMVQCSELIRIRAMPKLSEIKNGKNPLDLDLSTPSAKI</sequence>
<evidence type="ECO:0000256" key="8">
    <source>
        <dbReference type="ARBA" id="ARBA00023004"/>
    </source>
</evidence>
<evidence type="ECO:0000256" key="2">
    <source>
        <dbReference type="ARBA" id="ARBA00006442"/>
    </source>
</evidence>
<comment type="similarity">
    <text evidence="2">Belongs to the FAD-dependent oxidoreductase family.</text>
</comment>
<dbReference type="InterPro" id="IPR023753">
    <property type="entry name" value="FAD/NAD-binding_dom"/>
</dbReference>
<accession>R9P578</accession>
<evidence type="ECO:0000256" key="4">
    <source>
        <dbReference type="ARBA" id="ARBA00022714"/>
    </source>
</evidence>
<dbReference type="Pfam" id="PF00355">
    <property type="entry name" value="Rieske"/>
    <property type="match status" value="1"/>
</dbReference>
<keyword evidence="9" id="KW-0411">Iron-sulfur</keyword>